<evidence type="ECO:0000256" key="3">
    <source>
        <dbReference type="ARBA" id="ARBA00022544"/>
    </source>
</evidence>
<evidence type="ECO:0000256" key="7">
    <source>
        <dbReference type="ARBA" id="ARBA00023288"/>
    </source>
</evidence>
<dbReference type="PANTHER" id="PTHR35789">
    <property type="entry name" value="SPORE GERMINATION PROTEIN B3"/>
    <property type="match status" value="1"/>
</dbReference>
<comment type="similarity">
    <text evidence="2">Belongs to the GerABKC lipoprotein family.</text>
</comment>
<dbReference type="RefSeq" id="WP_155702787.1">
    <property type="nucleotide sequence ID" value="NZ_CP034235.1"/>
</dbReference>
<comment type="subcellular location">
    <subcellularLocation>
        <location evidence="1">Membrane</location>
        <topology evidence="1">Lipid-anchor</topology>
    </subcellularLocation>
</comment>
<dbReference type="GO" id="GO:0009847">
    <property type="term" value="P:spore germination"/>
    <property type="evidence" value="ECO:0007669"/>
    <property type="project" value="InterPro"/>
</dbReference>
<keyword evidence="7" id="KW-0449">Lipoprotein</keyword>
<evidence type="ECO:0000256" key="6">
    <source>
        <dbReference type="ARBA" id="ARBA00023139"/>
    </source>
</evidence>
<dbReference type="OrthoDB" id="9816067at2"/>
<dbReference type="PROSITE" id="PS51257">
    <property type="entry name" value="PROKAR_LIPOPROTEIN"/>
    <property type="match status" value="1"/>
</dbReference>
<dbReference type="Gene3D" id="3.30.300.210">
    <property type="entry name" value="Nutrient germinant receptor protein C, domain 3"/>
    <property type="match status" value="1"/>
</dbReference>
<dbReference type="InterPro" id="IPR008844">
    <property type="entry name" value="Spore_GerAC-like"/>
</dbReference>
<feature type="domain" description="Spore germination GerAC-like C-terminal" evidence="8">
    <location>
        <begin position="220"/>
        <end position="384"/>
    </location>
</feature>
<dbReference type="KEGG" id="ppsc:EHS13_23730"/>
<dbReference type="Pfam" id="PF25198">
    <property type="entry name" value="Spore_GerAC_N"/>
    <property type="match status" value="1"/>
</dbReference>
<dbReference type="AlphaFoldDB" id="A0A6B8RQM7"/>
<sequence>MNKLMRSLFLLLFVPLLGGCWDRIEMNDLSIFMASALDITEAGDLKVSIQVPIPAGASGEGGKVSSGGTLGKTYFVVSATGTNLYDCERKIQQKMSRHFFKGHRRIVFIGEALAKKGIQDILDYFSRDPGSRLRTYLVVAKGKEASEVIQNDHPTERIPAEEVRELERSGFGTAVTFRDFLMTQARDGIVPVIGAVELVTPTDDLKNGEASKFKFFRISSTAVFKNYKLTGYMNDIETRSLRWIKGELKQEYLGNKLPGINGNVGVELDKMGSKIKTRMNGDKAQVRIELNGAGVINEFNAKMDLSQRESIAIIEKELGDLIAEETLQTVRKAQTEWKADIFGIGLQLHQFHFQTWKKVRSEWETIFSNADITVTAKISLQRAGIITNSFENKRVGTK</sequence>
<dbReference type="Proteomes" id="UP000426246">
    <property type="component" value="Chromosome"/>
</dbReference>
<reference evidence="11" key="1">
    <citation type="submission" date="2018-11" db="EMBL/GenBank/DDBJ databases">
        <title>Complete genome sequence of Paenibacillus sp. ML311-T8.</title>
        <authorList>
            <person name="Nam Y.-D."/>
            <person name="Kang J."/>
            <person name="Chung W.-H."/>
            <person name="Park Y.S."/>
        </authorList>
    </citation>
    <scope>NUCLEOTIDE SEQUENCE [LARGE SCALE GENOMIC DNA]</scope>
    <source>
        <strain evidence="11">ML311-T8</strain>
    </source>
</reference>
<dbReference type="EMBL" id="CP034235">
    <property type="protein sequence ID" value="QGQ97686.1"/>
    <property type="molecule type" value="Genomic_DNA"/>
</dbReference>
<evidence type="ECO:0000256" key="2">
    <source>
        <dbReference type="ARBA" id="ARBA00007886"/>
    </source>
</evidence>
<proteinExistence type="inferred from homology"/>
<dbReference type="InterPro" id="IPR057336">
    <property type="entry name" value="GerAC_N"/>
</dbReference>
<evidence type="ECO:0000256" key="5">
    <source>
        <dbReference type="ARBA" id="ARBA00023136"/>
    </source>
</evidence>
<evidence type="ECO:0000256" key="4">
    <source>
        <dbReference type="ARBA" id="ARBA00022729"/>
    </source>
</evidence>
<dbReference type="PANTHER" id="PTHR35789:SF1">
    <property type="entry name" value="SPORE GERMINATION PROTEIN B3"/>
    <property type="match status" value="1"/>
</dbReference>
<dbReference type="NCBIfam" id="TIGR02887">
    <property type="entry name" value="spore_ger_x_C"/>
    <property type="match status" value="1"/>
</dbReference>
<name>A0A6B8RQM7_9BACL</name>
<gene>
    <name evidence="10" type="ORF">EHS13_23730</name>
</gene>
<protein>
    <submittedName>
        <fullName evidence="10">Ger(X)C family spore germination protein</fullName>
    </submittedName>
</protein>
<feature type="domain" description="Spore germination protein N-terminal" evidence="9">
    <location>
        <begin position="22"/>
        <end position="197"/>
    </location>
</feature>
<dbReference type="Pfam" id="PF05504">
    <property type="entry name" value="Spore_GerAC"/>
    <property type="match status" value="1"/>
</dbReference>
<evidence type="ECO:0000313" key="11">
    <source>
        <dbReference type="Proteomes" id="UP000426246"/>
    </source>
</evidence>
<keyword evidence="3" id="KW-0309">Germination</keyword>
<keyword evidence="11" id="KW-1185">Reference proteome</keyword>
<evidence type="ECO:0000256" key="1">
    <source>
        <dbReference type="ARBA" id="ARBA00004635"/>
    </source>
</evidence>
<dbReference type="InterPro" id="IPR046953">
    <property type="entry name" value="Spore_GerAC-like_C"/>
</dbReference>
<dbReference type="InterPro" id="IPR038501">
    <property type="entry name" value="Spore_GerAC_C_sf"/>
</dbReference>
<keyword evidence="5" id="KW-0472">Membrane</keyword>
<evidence type="ECO:0000259" key="8">
    <source>
        <dbReference type="Pfam" id="PF05504"/>
    </source>
</evidence>
<evidence type="ECO:0000313" key="10">
    <source>
        <dbReference type="EMBL" id="QGQ97686.1"/>
    </source>
</evidence>
<accession>A0A6B8RQM7</accession>
<dbReference type="GO" id="GO:0016020">
    <property type="term" value="C:membrane"/>
    <property type="evidence" value="ECO:0007669"/>
    <property type="project" value="UniProtKB-SubCell"/>
</dbReference>
<organism evidence="10 11">
    <name type="scientific">Paenibacillus psychroresistens</name>
    <dbReference type="NCBI Taxonomy" id="1778678"/>
    <lineage>
        <taxon>Bacteria</taxon>
        <taxon>Bacillati</taxon>
        <taxon>Bacillota</taxon>
        <taxon>Bacilli</taxon>
        <taxon>Bacillales</taxon>
        <taxon>Paenibacillaceae</taxon>
        <taxon>Paenibacillus</taxon>
    </lineage>
</organism>
<keyword evidence="6" id="KW-0564">Palmitate</keyword>
<evidence type="ECO:0000259" key="9">
    <source>
        <dbReference type="Pfam" id="PF25198"/>
    </source>
</evidence>
<keyword evidence="4" id="KW-0732">Signal</keyword>